<feature type="domain" description="DED" evidence="5">
    <location>
        <begin position="66"/>
        <end position="160"/>
    </location>
</feature>
<dbReference type="GO" id="GO:0015074">
    <property type="term" value="P:DNA integration"/>
    <property type="evidence" value="ECO:0007669"/>
    <property type="project" value="InterPro"/>
</dbReference>
<proteinExistence type="inferred from homology"/>
<dbReference type="PANTHER" id="PTHR30349">
    <property type="entry name" value="PHAGE INTEGRASE-RELATED"/>
    <property type="match status" value="1"/>
</dbReference>
<sequence>MSKFSYNISSVADQTGEAQIMIRIYVSREQRFRVKSGIRVDSKRWGKKNEINIPLVNTPEREELLEKRAKLKALTEYLETEILNMTNLQLITKDWIEKRIALFHKPARKKREKGTAPSETFFTIFDEFLNTHKLSEVRRKNLRVLYRTLQRYELYKRVTGSRKFELTFDYLTPDILADIEVFLSSEPAMFRKYPEIYEKIPYATRQCVKTPKRKSKTNAEPGKRTIGEPSERGQNTICDLMTKFRTLVIWAFDSGYTKSNPFKRYSVGECVYGTPFYITNEERIRLYDADFSHNKQLETQRDIFVFQCLIGCRVSDLYKMTYRNIIDGSIEYIPRKTKEDRAITVRVPLSKTAQEIIERYHDYERELLFPLIVEQKYNQYIKQALREAGISRVVTIIDQKTRLEVQKPIWEVASSHMARRSFIGNIYKQVKDPNLVGALSGHKEGSKAFARYRTIDDDMKKELIGMLE</sequence>
<evidence type="ECO:0000256" key="2">
    <source>
        <dbReference type="ARBA" id="ARBA00023125"/>
    </source>
</evidence>
<name>A0A5J4RRM0_9ZZZZ</name>
<feature type="region of interest" description="Disordered" evidence="4">
    <location>
        <begin position="211"/>
        <end position="232"/>
    </location>
</feature>
<evidence type="ECO:0000256" key="1">
    <source>
        <dbReference type="ARBA" id="ARBA00008857"/>
    </source>
</evidence>
<keyword evidence="2" id="KW-0238">DNA-binding</keyword>
<evidence type="ECO:0000256" key="4">
    <source>
        <dbReference type="SAM" id="MobiDB-lite"/>
    </source>
</evidence>
<dbReference type="InterPro" id="IPR013762">
    <property type="entry name" value="Integrase-like_cat_sf"/>
</dbReference>
<dbReference type="GO" id="GO:0003677">
    <property type="term" value="F:DNA binding"/>
    <property type="evidence" value="ECO:0007669"/>
    <property type="project" value="UniProtKB-KW"/>
</dbReference>
<feature type="compositionally biased region" description="Basic and acidic residues" evidence="4">
    <location>
        <begin position="221"/>
        <end position="231"/>
    </location>
</feature>
<comment type="caution">
    <text evidence="7">The sequence shown here is derived from an EMBL/GenBank/DDBJ whole genome shotgun (WGS) entry which is preliminary data.</text>
</comment>
<dbReference type="InterPro" id="IPR001875">
    <property type="entry name" value="DED_dom"/>
</dbReference>
<feature type="domain" description="Tyr recombinase" evidence="6">
    <location>
        <begin position="273"/>
        <end position="465"/>
    </location>
</feature>
<organism evidence="7">
    <name type="scientific">termite gut metagenome</name>
    <dbReference type="NCBI Taxonomy" id="433724"/>
    <lineage>
        <taxon>unclassified sequences</taxon>
        <taxon>metagenomes</taxon>
        <taxon>organismal metagenomes</taxon>
    </lineage>
</organism>
<dbReference type="InterPro" id="IPR010998">
    <property type="entry name" value="Integrase_recombinase_N"/>
</dbReference>
<dbReference type="SUPFAM" id="SSF56349">
    <property type="entry name" value="DNA breaking-rejoining enzymes"/>
    <property type="match status" value="1"/>
</dbReference>
<dbReference type="GO" id="GO:0006310">
    <property type="term" value="P:DNA recombination"/>
    <property type="evidence" value="ECO:0007669"/>
    <property type="project" value="UniProtKB-KW"/>
</dbReference>
<dbReference type="Gene3D" id="1.10.150.130">
    <property type="match status" value="1"/>
</dbReference>
<evidence type="ECO:0000259" key="6">
    <source>
        <dbReference type="PROSITE" id="PS51898"/>
    </source>
</evidence>
<evidence type="ECO:0000259" key="5">
    <source>
        <dbReference type="PROSITE" id="PS50168"/>
    </source>
</evidence>
<dbReference type="PROSITE" id="PS51898">
    <property type="entry name" value="TYR_RECOMBINASE"/>
    <property type="match status" value="1"/>
</dbReference>
<dbReference type="InterPro" id="IPR011010">
    <property type="entry name" value="DNA_brk_join_enz"/>
</dbReference>
<evidence type="ECO:0000313" key="7">
    <source>
        <dbReference type="EMBL" id="KAA6336379.1"/>
    </source>
</evidence>
<evidence type="ECO:0000256" key="3">
    <source>
        <dbReference type="ARBA" id="ARBA00023172"/>
    </source>
</evidence>
<dbReference type="AlphaFoldDB" id="A0A5J4RRM0"/>
<dbReference type="PROSITE" id="PS50168">
    <property type="entry name" value="DED"/>
    <property type="match status" value="1"/>
</dbReference>
<dbReference type="InterPro" id="IPR002104">
    <property type="entry name" value="Integrase_catalytic"/>
</dbReference>
<dbReference type="CDD" id="cd01185">
    <property type="entry name" value="INTN1_C_like"/>
    <property type="match status" value="1"/>
</dbReference>
<comment type="similarity">
    <text evidence="1">Belongs to the 'phage' integrase family.</text>
</comment>
<protein>
    <submittedName>
        <fullName evidence="7">Tyrosine recombinase XerC</fullName>
    </submittedName>
</protein>
<dbReference type="Pfam" id="PF00589">
    <property type="entry name" value="Phage_integrase"/>
    <property type="match status" value="1"/>
</dbReference>
<accession>A0A5J4RRM0</accession>
<dbReference type="Gene3D" id="1.10.443.10">
    <property type="entry name" value="Intergrase catalytic core"/>
    <property type="match status" value="1"/>
</dbReference>
<dbReference type="InterPro" id="IPR050090">
    <property type="entry name" value="Tyrosine_recombinase_XerCD"/>
</dbReference>
<dbReference type="GO" id="GO:0042981">
    <property type="term" value="P:regulation of apoptotic process"/>
    <property type="evidence" value="ECO:0007669"/>
    <property type="project" value="InterPro"/>
</dbReference>
<reference evidence="7" key="1">
    <citation type="submission" date="2019-03" db="EMBL/GenBank/DDBJ databases">
        <title>Single cell metagenomics reveals metabolic interactions within the superorganism composed of flagellate Streblomastix strix and complex community of Bacteroidetes bacteria on its surface.</title>
        <authorList>
            <person name="Treitli S.C."/>
            <person name="Kolisko M."/>
            <person name="Husnik F."/>
            <person name="Keeling P."/>
            <person name="Hampl V."/>
        </authorList>
    </citation>
    <scope>NUCLEOTIDE SEQUENCE</scope>
    <source>
        <strain evidence="7">STM</strain>
    </source>
</reference>
<keyword evidence="3" id="KW-0233">DNA recombination</keyword>
<dbReference type="EMBL" id="SNRY01000799">
    <property type="protein sequence ID" value="KAA6336379.1"/>
    <property type="molecule type" value="Genomic_DNA"/>
</dbReference>
<dbReference type="PANTHER" id="PTHR30349:SF64">
    <property type="entry name" value="PROPHAGE INTEGRASE INTD-RELATED"/>
    <property type="match status" value="1"/>
</dbReference>
<gene>
    <name evidence="7" type="ORF">EZS27_015460</name>
</gene>